<accession>A0A0C7QP92</accession>
<reference evidence="1 2" key="1">
    <citation type="submission" date="2015-01" db="EMBL/GenBank/DDBJ databases">
        <authorList>
            <person name="Aslett A.Martin."/>
            <person name="De Silva Nishadi"/>
        </authorList>
    </citation>
    <scope>NUCLEOTIDE SEQUENCE [LARGE SCALE GENOMIC DNA]</scope>
    <source>
        <strain evidence="1 2">R28058</strain>
    </source>
</reference>
<sequence>MDRFYKYIDLILEEAPEFMKVDEDGEVYVILDYIVSKMSDKAMPWLFKVYLDKKFNIIVDDELTEYIIRKYNKANLKILNINGNLFLNKEVIAVILEELEKVNEGEFNQKSLTFSLR</sequence>
<name>A0A0C7QP92_PARSO</name>
<organism evidence="1 2">
    <name type="scientific">Paraclostridium sordellii</name>
    <name type="common">Clostridium sordellii</name>
    <dbReference type="NCBI Taxonomy" id="1505"/>
    <lineage>
        <taxon>Bacteria</taxon>
        <taxon>Bacillati</taxon>
        <taxon>Bacillota</taxon>
        <taxon>Clostridia</taxon>
        <taxon>Peptostreptococcales</taxon>
        <taxon>Peptostreptococcaceae</taxon>
        <taxon>Paraclostridium</taxon>
    </lineage>
</organism>
<evidence type="ECO:0000313" key="1">
    <source>
        <dbReference type="EMBL" id="CEQ05306.1"/>
    </source>
</evidence>
<evidence type="ECO:0000313" key="2">
    <source>
        <dbReference type="Proteomes" id="UP000049127"/>
    </source>
</evidence>
<dbReference type="RefSeq" id="WP_055343146.1">
    <property type="nucleotide sequence ID" value="NZ_CDNI01000024.1"/>
</dbReference>
<dbReference type="EMBL" id="CEKZ01000024">
    <property type="protein sequence ID" value="CEQ05306.1"/>
    <property type="molecule type" value="Genomic_DNA"/>
</dbReference>
<gene>
    <name evidence="1" type="ORF">R28058_30231</name>
</gene>
<protein>
    <submittedName>
        <fullName evidence="1">Uncharacterized protein</fullName>
    </submittedName>
</protein>
<proteinExistence type="predicted"/>
<dbReference type="Proteomes" id="UP000049127">
    <property type="component" value="Unassembled WGS sequence"/>
</dbReference>
<dbReference type="AlphaFoldDB" id="A0A0C7QP92"/>
<dbReference type="OrthoDB" id="1753663at2"/>